<dbReference type="EMBL" id="SRLO01001094">
    <property type="protein sequence ID" value="TNN41602.1"/>
    <property type="molecule type" value="Genomic_DNA"/>
</dbReference>
<reference evidence="2 3" key="1">
    <citation type="submission" date="2019-03" db="EMBL/GenBank/DDBJ databases">
        <title>First draft genome of Liparis tanakae, snailfish: a comprehensive survey of snailfish specific genes.</title>
        <authorList>
            <person name="Kim W."/>
            <person name="Song I."/>
            <person name="Jeong J.-H."/>
            <person name="Kim D."/>
            <person name="Kim S."/>
            <person name="Ryu S."/>
            <person name="Song J.Y."/>
            <person name="Lee S.K."/>
        </authorList>
    </citation>
    <scope>NUCLEOTIDE SEQUENCE [LARGE SCALE GENOMIC DNA]</scope>
    <source>
        <tissue evidence="2">Muscle</tissue>
    </source>
</reference>
<name>A0A4Z2FMS3_9TELE</name>
<accession>A0A4Z2FMS3</accession>
<organism evidence="2 3">
    <name type="scientific">Liparis tanakae</name>
    <name type="common">Tanaka's snailfish</name>
    <dbReference type="NCBI Taxonomy" id="230148"/>
    <lineage>
        <taxon>Eukaryota</taxon>
        <taxon>Metazoa</taxon>
        <taxon>Chordata</taxon>
        <taxon>Craniata</taxon>
        <taxon>Vertebrata</taxon>
        <taxon>Euteleostomi</taxon>
        <taxon>Actinopterygii</taxon>
        <taxon>Neopterygii</taxon>
        <taxon>Teleostei</taxon>
        <taxon>Neoteleostei</taxon>
        <taxon>Acanthomorphata</taxon>
        <taxon>Eupercaria</taxon>
        <taxon>Perciformes</taxon>
        <taxon>Cottioidei</taxon>
        <taxon>Cottales</taxon>
        <taxon>Liparidae</taxon>
        <taxon>Liparis</taxon>
    </lineage>
</organism>
<evidence type="ECO:0000313" key="2">
    <source>
        <dbReference type="EMBL" id="TNN41602.1"/>
    </source>
</evidence>
<feature type="compositionally biased region" description="Polar residues" evidence="1">
    <location>
        <begin position="18"/>
        <end position="27"/>
    </location>
</feature>
<evidence type="ECO:0000256" key="1">
    <source>
        <dbReference type="SAM" id="MobiDB-lite"/>
    </source>
</evidence>
<comment type="caution">
    <text evidence="2">The sequence shown here is derived from an EMBL/GenBank/DDBJ whole genome shotgun (WGS) entry which is preliminary data.</text>
</comment>
<sequence length="63" mass="6920">MTDFRSVTRHLRDDVSKLTCTSSATPPESSPVLGQISAGSFSNGQRERLLERLVGLMVDESRP</sequence>
<evidence type="ECO:0000313" key="3">
    <source>
        <dbReference type="Proteomes" id="UP000314294"/>
    </source>
</evidence>
<keyword evidence="3" id="KW-1185">Reference proteome</keyword>
<dbReference type="AlphaFoldDB" id="A0A4Z2FMS3"/>
<feature type="region of interest" description="Disordered" evidence="1">
    <location>
        <begin position="18"/>
        <end position="39"/>
    </location>
</feature>
<proteinExistence type="predicted"/>
<protein>
    <submittedName>
        <fullName evidence="2">Uncharacterized protein</fullName>
    </submittedName>
</protein>
<dbReference type="Proteomes" id="UP000314294">
    <property type="component" value="Unassembled WGS sequence"/>
</dbReference>
<gene>
    <name evidence="2" type="ORF">EYF80_048217</name>
</gene>